<evidence type="ECO:0000256" key="6">
    <source>
        <dbReference type="SAM" id="SignalP"/>
    </source>
</evidence>
<dbReference type="Gene3D" id="2.60.120.200">
    <property type="match status" value="1"/>
</dbReference>
<feature type="domain" description="Peptidase M14" evidence="7">
    <location>
        <begin position="277"/>
        <end position="585"/>
    </location>
</feature>
<dbReference type="GO" id="GO:0004181">
    <property type="term" value="F:metallocarboxypeptidase activity"/>
    <property type="evidence" value="ECO:0007669"/>
    <property type="project" value="InterPro"/>
</dbReference>
<keyword evidence="5" id="KW-0812">Transmembrane</keyword>
<dbReference type="Proteomes" id="UP000481153">
    <property type="component" value="Unassembled WGS sequence"/>
</dbReference>
<dbReference type="EMBL" id="VJMJ01000140">
    <property type="protein sequence ID" value="KAF0731754.1"/>
    <property type="molecule type" value="Genomic_DNA"/>
</dbReference>
<dbReference type="InterPro" id="IPR013320">
    <property type="entry name" value="ConA-like_dom_sf"/>
</dbReference>
<evidence type="ECO:0000256" key="4">
    <source>
        <dbReference type="SAM" id="MobiDB-lite"/>
    </source>
</evidence>
<dbReference type="CDD" id="cd03859">
    <property type="entry name" value="M14_CPT"/>
    <property type="match status" value="1"/>
</dbReference>
<dbReference type="GO" id="GO:0008270">
    <property type="term" value="F:zinc ion binding"/>
    <property type="evidence" value="ECO:0007669"/>
    <property type="project" value="InterPro"/>
</dbReference>
<evidence type="ECO:0000259" key="7">
    <source>
        <dbReference type="PROSITE" id="PS52035"/>
    </source>
</evidence>
<feature type="active site" description="Proton donor/acceptor" evidence="3">
    <location>
        <position position="557"/>
    </location>
</feature>
<dbReference type="Pfam" id="PF00246">
    <property type="entry name" value="Peptidase_M14"/>
    <property type="match status" value="1"/>
</dbReference>
<dbReference type="VEuPathDB" id="FungiDB:AeMF1_004561"/>
<dbReference type="PANTHER" id="PTHR11705">
    <property type="entry name" value="PROTEASE FAMILY M14 CARBOXYPEPTIDASE A,B"/>
    <property type="match status" value="1"/>
</dbReference>
<evidence type="ECO:0000256" key="2">
    <source>
        <dbReference type="ARBA" id="ARBA00005988"/>
    </source>
</evidence>
<organism evidence="8 9">
    <name type="scientific">Aphanomyces euteiches</name>
    <dbReference type="NCBI Taxonomy" id="100861"/>
    <lineage>
        <taxon>Eukaryota</taxon>
        <taxon>Sar</taxon>
        <taxon>Stramenopiles</taxon>
        <taxon>Oomycota</taxon>
        <taxon>Saprolegniomycetes</taxon>
        <taxon>Saprolegniales</taxon>
        <taxon>Verrucalvaceae</taxon>
        <taxon>Aphanomyces</taxon>
    </lineage>
</organism>
<protein>
    <recommendedName>
        <fullName evidence="7">Peptidase M14 domain-containing protein</fullName>
    </recommendedName>
</protein>
<dbReference type="PROSITE" id="PS52035">
    <property type="entry name" value="PEPTIDASE_M14"/>
    <property type="match status" value="1"/>
</dbReference>
<evidence type="ECO:0000256" key="5">
    <source>
        <dbReference type="SAM" id="Phobius"/>
    </source>
</evidence>
<reference evidence="8 9" key="1">
    <citation type="submission" date="2019-07" db="EMBL/GenBank/DDBJ databases">
        <title>Genomics analysis of Aphanomyces spp. identifies a new class of oomycete effector associated with host adaptation.</title>
        <authorList>
            <person name="Gaulin E."/>
        </authorList>
    </citation>
    <scope>NUCLEOTIDE SEQUENCE [LARGE SCALE GENOMIC DNA]</scope>
    <source>
        <strain evidence="8 9">ATCC 201684</strain>
    </source>
</reference>
<dbReference type="SUPFAM" id="SSF53187">
    <property type="entry name" value="Zn-dependent exopeptidases"/>
    <property type="match status" value="1"/>
</dbReference>
<dbReference type="AlphaFoldDB" id="A0A6G0WWA0"/>
<name>A0A6G0WWA0_9STRA</name>
<dbReference type="SUPFAM" id="SSF49899">
    <property type="entry name" value="Concanavalin A-like lectins/glucanases"/>
    <property type="match status" value="2"/>
</dbReference>
<keyword evidence="5" id="KW-0472">Membrane</keyword>
<dbReference type="InterPro" id="IPR000834">
    <property type="entry name" value="Peptidase_M14"/>
</dbReference>
<evidence type="ECO:0000256" key="3">
    <source>
        <dbReference type="PROSITE-ProRule" id="PRU01379"/>
    </source>
</evidence>
<dbReference type="PRINTS" id="PR00765">
    <property type="entry name" value="CRBOXYPTASEA"/>
</dbReference>
<comment type="cofactor">
    <cofactor evidence="1">
        <name>Zn(2+)</name>
        <dbReference type="ChEBI" id="CHEBI:29105"/>
    </cofactor>
</comment>
<dbReference type="GO" id="GO:0006508">
    <property type="term" value="P:proteolysis"/>
    <property type="evidence" value="ECO:0007669"/>
    <property type="project" value="InterPro"/>
</dbReference>
<dbReference type="PANTHER" id="PTHR11705:SF119">
    <property type="entry name" value="OS02G0119300 PROTEIN"/>
    <property type="match status" value="1"/>
</dbReference>
<evidence type="ECO:0000256" key="1">
    <source>
        <dbReference type="ARBA" id="ARBA00001947"/>
    </source>
</evidence>
<proteinExistence type="inferred from homology"/>
<dbReference type="InterPro" id="IPR033810">
    <property type="entry name" value="Carboxypeptidase_T"/>
</dbReference>
<keyword evidence="6" id="KW-0732">Signal</keyword>
<evidence type="ECO:0000313" key="8">
    <source>
        <dbReference type="EMBL" id="KAF0731754.1"/>
    </source>
</evidence>
<comment type="caution">
    <text evidence="8">The sequence shown here is derived from an EMBL/GenBank/DDBJ whole genome shotgun (WGS) entry which is preliminary data.</text>
</comment>
<sequence>MRRQHLLVAVVAVCALFSVHGALLKDTKTRHLDAMYADGKAADGCVWKRVWRGDTADLAVSDELPFVKRNVKMAKGPTFGLQTSSGENGTVVSGRASFPLDLDSFPTAGQLVMSATLPRAQGLRPLVRLVKTRSDGHQDELIVIEGSSTSQSGLALRSSGSTKELPCIKGLSQGFHEYVVAWDASWVRWYVDGNVYVETHVSSFFTSHDATISLSLVAELQIDATYSHPSAQMNVRELLLYKQTSDACVPTLFNPLQCNQMSNEPLIPSLRSGSLLGSLTLDELHDFIDDALPGLMAPFPHLWRKEIIGQTIEDRPIVALCFGVCHLSADETVPQALYTGLHHSREPMSMMNLVFFIDHLILGLTAQNAAITQLLHARQLWFVLVVNPDGYVYNEQTIANSGTLAESFNGQRKNRNGAKCRSDPQLGVDLNRNYDVCFDQDSVGSSNKGCAEDYRGASAFSEPETMAIRRLVEKNAFSAALNYHSFGQYFNIPFACQPKGTPDSFSSDVYTMLATEMTALNHFKYGQSWKESNLYSVNGEASDWMWNAHGIYAMSPEVGPEFHLSTLRGFWPSDSAKIHTICEELLHSNYVLAAYSGPLYHVEMERWESMDKNGVRLHLLVSNRGLRRPKGLEAVASIHMNGTASGPVETVDILSASDPNNDVVSVVVAVPNADTLAFVVLRDGFSCYMYRVSLGKDPSVFQMWQPLLQPQCGACATFGAPSSINPGLNCSLIDAVTVEEDDPMEKTMESHQDSLRASSKHKAPLDENKALLLISLVVLLGMVVALIGMRHAKQSNSSAEDYAMVAKTERDAVEQDNMLPLDSPMVGPIQGIDDEESLLHGDGSASQLRVRSPPPPTQYPSSEEV</sequence>
<accession>A0A6G0WWA0</accession>
<gene>
    <name evidence="8" type="ORF">Ae201684_011056</name>
</gene>
<comment type="similarity">
    <text evidence="2 3">Belongs to the peptidase M14 family.</text>
</comment>
<keyword evidence="5" id="KW-1133">Transmembrane helix</keyword>
<keyword evidence="9" id="KW-1185">Reference proteome</keyword>
<dbReference type="Gene3D" id="3.40.630.10">
    <property type="entry name" value="Zn peptidases"/>
    <property type="match status" value="1"/>
</dbReference>
<dbReference type="GO" id="GO:0005615">
    <property type="term" value="C:extracellular space"/>
    <property type="evidence" value="ECO:0007669"/>
    <property type="project" value="TreeGrafter"/>
</dbReference>
<feature type="region of interest" description="Disordered" evidence="4">
    <location>
        <begin position="819"/>
        <end position="865"/>
    </location>
</feature>
<dbReference type="SMART" id="SM00631">
    <property type="entry name" value="Zn_pept"/>
    <property type="match status" value="1"/>
</dbReference>
<evidence type="ECO:0000313" key="9">
    <source>
        <dbReference type="Proteomes" id="UP000481153"/>
    </source>
</evidence>
<feature type="signal peptide" evidence="6">
    <location>
        <begin position="1"/>
        <end position="21"/>
    </location>
</feature>
<feature type="transmembrane region" description="Helical" evidence="5">
    <location>
        <begin position="770"/>
        <end position="789"/>
    </location>
</feature>
<feature type="chain" id="PRO_5026170067" description="Peptidase M14 domain-containing protein" evidence="6">
    <location>
        <begin position="22"/>
        <end position="865"/>
    </location>
</feature>